<accession>A0A7W9W5N4</accession>
<dbReference type="PANTHER" id="PTHR30390:SF8">
    <property type="entry name" value="SUGAR ISOMERASE (SIS)"/>
    <property type="match status" value="1"/>
</dbReference>
<evidence type="ECO:0000313" key="2">
    <source>
        <dbReference type="EMBL" id="MBB6049743.1"/>
    </source>
</evidence>
<sequence>MSDILPDTSQGTPAYVSDYLSKLTALLAAIDTTQVAATVELLLDCWQNNRRLVFCGNGGSGSTSTHMVCDFQKNIWLDGGKPFEVVSLTDSPALLLAWGNDTDFTNVFAGQARTWLRKDDVLIAISGSGNSQNVLEAVKVAKEVGATTVGLCGYGGGKLAGVSDIALVADLRNMQLVEDVHMVLCHVLFSALRDRIKGLLAA</sequence>
<reference evidence="2 3" key="1">
    <citation type="submission" date="2020-08" db="EMBL/GenBank/DDBJ databases">
        <title>Genomic Encyclopedia of Type Strains, Phase IV (KMG-IV): sequencing the most valuable type-strain genomes for metagenomic binning, comparative biology and taxonomic classification.</title>
        <authorList>
            <person name="Goeker M."/>
        </authorList>
    </citation>
    <scope>NUCLEOTIDE SEQUENCE [LARGE SCALE GENOMIC DNA]</scope>
    <source>
        <strain evidence="2 3">DSM 23562</strain>
    </source>
</reference>
<keyword evidence="3" id="KW-1185">Reference proteome</keyword>
<name>A0A7W9W5N4_ARMRO</name>
<dbReference type="Proteomes" id="UP000520814">
    <property type="component" value="Unassembled WGS sequence"/>
</dbReference>
<dbReference type="InterPro" id="IPR035461">
    <property type="entry name" value="GmhA/DiaA"/>
</dbReference>
<evidence type="ECO:0000259" key="1">
    <source>
        <dbReference type="PROSITE" id="PS51464"/>
    </source>
</evidence>
<dbReference type="EMBL" id="JACHGW010000001">
    <property type="protein sequence ID" value="MBB6049743.1"/>
    <property type="molecule type" value="Genomic_DNA"/>
</dbReference>
<dbReference type="GO" id="GO:1901135">
    <property type="term" value="P:carbohydrate derivative metabolic process"/>
    <property type="evidence" value="ECO:0007669"/>
    <property type="project" value="InterPro"/>
</dbReference>
<dbReference type="EC" id="5.3.1.28" evidence="2"/>
<dbReference type="AlphaFoldDB" id="A0A7W9W5N4"/>
<dbReference type="GO" id="GO:0016853">
    <property type="term" value="F:isomerase activity"/>
    <property type="evidence" value="ECO:0007669"/>
    <property type="project" value="UniProtKB-KW"/>
</dbReference>
<comment type="caution">
    <text evidence="2">The sequence shown here is derived from an EMBL/GenBank/DDBJ whole genome shotgun (WGS) entry which is preliminary data.</text>
</comment>
<protein>
    <submittedName>
        <fullName evidence="2">D-sedoheptulose 7-phosphate isomerase</fullName>
        <ecNumber evidence="2">5.3.1.28</ecNumber>
    </submittedName>
</protein>
<dbReference type="InterPro" id="IPR046348">
    <property type="entry name" value="SIS_dom_sf"/>
</dbReference>
<gene>
    <name evidence="2" type="ORF">HNQ39_001505</name>
</gene>
<dbReference type="InterPro" id="IPR001347">
    <property type="entry name" value="SIS_dom"/>
</dbReference>
<dbReference type="PANTHER" id="PTHR30390">
    <property type="entry name" value="SEDOHEPTULOSE 7-PHOSPHATE ISOMERASE / DNAA INITIATOR-ASSOCIATING FACTOR FOR REPLICATION INITIATION"/>
    <property type="match status" value="1"/>
</dbReference>
<evidence type="ECO:0000313" key="3">
    <source>
        <dbReference type="Proteomes" id="UP000520814"/>
    </source>
</evidence>
<proteinExistence type="predicted"/>
<organism evidence="2 3">
    <name type="scientific">Armatimonas rosea</name>
    <dbReference type="NCBI Taxonomy" id="685828"/>
    <lineage>
        <taxon>Bacteria</taxon>
        <taxon>Bacillati</taxon>
        <taxon>Armatimonadota</taxon>
        <taxon>Armatimonadia</taxon>
        <taxon>Armatimonadales</taxon>
        <taxon>Armatimonadaceae</taxon>
        <taxon>Armatimonas</taxon>
    </lineage>
</organism>
<dbReference type="InterPro" id="IPR050099">
    <property type="entry name" value="SIS_GmhA/DiaA_subfam"/>
</dbReference>
<dbReference type="SUPFAM" id="SSF53697">
    <property type="entry name" value="SIS domain"/>
    <property type="match status" value="1"/>
</dbReference>
<dbReference type="Gene3D" id="3.40.50.10490">
    <property type="entry name" value="Glucose-6-phosphate isomerase like protein, domain 1"/>
    <property type="match status" value="1"/>
</dbReference>
<dbReference type="CDD" id="cd05006">
    <property type="entry name" value="SIS_GmhA"/>
    <property type="match status" value="1"/>
</dbReference>
<keyword evidence="2" id="KW-0413">Isomerase</keyword>
<feature type="domain" description="SIS" evidence="1">
    <location>
        <begin position="38"/>
        <end position="198"/>
    </location>
</feature>
<dbReference type="PROSITE" id="PS51464">
    <property type="entry name" value="SIS"/>
    <property type="match status" value="1"/>
</dbReference>
<dbReference type="Pfam" id="PF13580">
    <property type="entry name" value="SIS_2"/>
    <property type="match status" value="1"/>
</dbReference>
<dbReference type="GO" id="GO:0097367">
    <property type="term" value="F:carbohydrate derivative binding"/>
    <property type="evidence" value="ECO:0007669"/>
    <property type="project" value="InterPro"/>
</dbReference>
<dbReference type="RefSeq" id="WP_184193338.1">
    <property type="nucleotide sequence ID" value="NZ_JACHGW010000001.1"/>
</dbReference>